<dbReference type="Proteomes" id="UP000093737">
    <property type="component" value="Unassembled WGS sequence"/>
</dbReference>
<evidence type="ECO:0000313" key="3">
    <source>
        <dbReference type="EMBL" id="OBQ64695.1"/>
    </source>
</evidence>
<evidence type="ECO:0000256" key="2">
    <source>
        <dbReference type="ARBA" id="ARBA00022679"/>
    </source>
</evidence>
<dbReference type="CDD" id="cd02440">
    <property type="entry name" value="AdoMet_MTases"/>
    <property type="match status" value="1"/>
</dbReference>
<protein>
    <submittedName>
        <fullName evidence="3">SAM-dependent methyltransferase</fullName>
    </submittedName>
</protein>
<evidence type="ECO:0000313" key="4">
    <source>
        <dbReference type="Proteomes" id="UP000093737"/>
    </source>
</evidence>
<dbReference type="EMBL" id="LYTK01000012">
    <property type="protein sequence ID" value="OBQ64695.1"/>
    <property type="molecule type" value="Genomic_DNA"/>
</dbReference>
<dbReference type="SUPFAM" id="SSF53335">
    <property type="entry name" value="S-adenosyl-L-methionine-dependent methyltransferases"/>
    <property type="match status" value="1"/>
</dbReference>
<proteinExistence type="predicted"/>
<comment type="caution">
    <text evidence="3">The sequence shown here is derived from an EMBL/GenBank/DDBJ whole genome shotgun (WGS) entry which is preliminary data.</text>
</comment>
<gene>
    <name evidence="3" type="ORF">A8145_10420</name>
</gene>
<dbReference type="PANTHER" id="PTHR43648:SF1">
    <property type="entry name" value="ELECTRON TRANSFER FLAVOPROTEIN BETA SUBUNIT LYSINE METHYLTRANSFERASE"/>
    <property type="match status" value="1"/>
</dbReference>
<evidence type="ECO:0000256" key="1">
    <source>
        <dbReference type="ARBA" id="ARBA00022603"/>
    </source>
</evidence>
<dbReference type="GO" id="GO:0016279">
    <property type="term" value="F:protein-lysine N-methyltransferase activity"/>
    <property type="evidence" value="ECO:0007669"/>
    <property type="project" value="TreeGrafter"/>
</dbReference>
<keyword evidence="2" id="KW-0808">Transferase</keyword>
<dbReference type="RefSeq" id="WP_056569719.1">
    <property type="nucleotide sequence ID" value="NZ_CP033334.1"/>
</dbReference>
<dbReference type="Gene3D" id="3.40.50.150">
    <property type="entry name" value="Vaccinia Virus protein VP39"/>
    <property type="match status" value="1"/>
</dbReference>
<dbReference type="Pfam" id="PF10294">
    <property type="entry name" value="Methyltransf_16"/>
    <property type="match status" value="1"/>
</dbReference>
<dbReference type="InterPro" id="IPR019410">
    <property type="entry name" value="Methyltransf_16"/>
</dbReference>
<dbReference type="InterPro" id="IPR050078">
    <property type="entry name" value="Ribosomal_L11_MeTrfase_PrmA"/>
</dbReference>
<name>A0AA91F1U0_RHILI</name>
<dbReference type="GO" id="GO:0032259">
    <property type="term" value="P:methylation"/>
    <property type="evidence" value="ECO:0007669"/>
    <property type="project" value="UniProtKB-KW"/>
</dbReference>
<dbReference type="InterPro" id="IPR029063">
    <property type="entry name" value="SAM-dependent_MTases_sf"/>
</dbReference>
<keyword evidence="1 3" id="KW-0489">Methyltransferase</keyword>
<organism evidence="3 4">
    <name type="scientific">Rhizobium loti</name>
    <name type="common">Mesorhizobium loti</name>
    <dbReference type="NCBI Taxonomy" id="381"/>
    <lineage>
        <taxon>Bacteria</taxon>
        <taxon>Pseudomonadati</taxon>
        <taxon>Pseudomonadota</taxon>
        <taxon>Alphaproteobacteria</taxon>
        <taxon>Hyphomicrobiales</taxon>
        <taxon>Phyllobacteriaceae</taxon>
        <taxon>Mesorhizobium</taxon>
    </lineage>
</organism>
<sequence>MILADNDAPDRSLRLDAAEFIKANMHLVPVPALPEIRLYTAHPGSGLRRLVEPEDDAGADADAPEPQPPYWAYAWAGGAVLARYILDHPMSVAGRSVLDLGAGSGLVGIAAAKAGACEVVAAEIDRNGIAALGLNAAANGVAITVVDGDITGGPPPLVDLVLAGDVFYGQDVAARVMPFLDRCLAAGVEILVGDPGRAYLPRSRLRLLAEYKVPDFGETRDAALTPSGVFRLEAETAPA</sequence>
<dbReference type="PANTHER" id="PTHR43648">
    <property type="entry name" value="ELECTRON TRANSFER FLAVOPROTEIN BETA SUBUNIT LYSINE METHYLTRANSFERASE"/>
    <property type="match status" value="1"/>
</dbReference>
<accession>A0AA91F1U0</accession>
<reference evidence="3 4" key="1">
    <citation type="submission" date="2016-05" db="EMBL/GenBank/DDBJ databases">
        <authorList>
            <person name="Ramsay J.P."/>
        </authorList>
    </citation>
    <scope>NUCLEOTIDE SEQUENCE [LARGE SCALE GENOMIC DNA]</scope>
    <source>
        <strain evidence="3 4">NZP2042</strain>
    </source>
</reference>
<dbReference type="AlphaFoldDB" id="A0AA91F1U0"/>